<dbReference type="AlphaFoldDB" id="A0A4U6X473"/>
<sequence>MPFLSKMIVDWEGRSYDRARGGRRGQDARHGVTGWMTAHWRSPVRDVLLSVIRPEDRPRREPALGARKLLDAGDPHGRGAEVSRITLPASPSPYRLDVPKDVIKARQLARELIKETTAHCWGPVRGAHTAPMDAVAEAL</sequence>
<proteinExistence type="predicted"/>
<evidence type="ECO:0000313" key="2">
    <source>
        <dbReference type="EMBL" id="TKW49814.1"/>
    </source>
</evidence>
<evidence type="ECO:0000256" key="1">
    <source>
        <dbReference type="SAM" id="MobiDB-lite"/>
    </source>
</evidence>
<gene>
    <name evidence="2" type="ORF">CTA1_5859</name>
</gene>
<feature type="compositionally biased region" description="Basic and acidic residues" evidence="1">
    <location>
        <begin position="58"/>
        <end position="81"/>
    </location>
</feature>
<comment type="caution">
    <text evidence="2">The sequence shown here is derived from an EMBL/GenBank/DDBJ whole genome shotgun (WGS) entry which is preliminary data.</text>
</comment>
<organism evidence="2 3">
    <name type="scientific">Colletotrichum tanaceti</name>
    <dbReference type="NCBI Taxonomy" id="1306861"/>
    <lineage>
        <taxon>Eukaryota</taxon>
        <taxon>Fungi</taxon>
        <taxon>Dikarya</taxon>
        <taxon>Ascomycota</taxon>
        <taxon>Pezizomycotina</taxon>
        <taxon>Sordariomycetes</taxon>
        <taxon>Hypocreomycetidae</taxon>
        <taxon>Glomerellales</taxon>
        <taxon>Glomerellaceae</taxon>
        <taxon>Colletotrichum</taxon>
        <taxon>Colletotrichum destructivum species complex</taxon>
    </lineage>
</organism>
<protein>
    <submittedName>
        <fullName evidence="2">Uncharacterized protein</fullName>
    </submittedName>
</protein>
<keyword evidence="3" id="KW-1185">Reference proteome</keyword>
<dbReference type="Proteomes" id="UP000310108">
    <property type="component" value="Unassembled WGS sequence"/>
</dbReference>
<accession>A0A4U6X473</accession>
<reference evidence="2 3" key="1">
    <citation type="journal article" date="2019" name="PLoS ONE">
        <title>Comparative genome analysis indicates high evolutionary potential of pathogenicity genes in Colletotrichum tanaceti.</title>
        <authorList>
            <person name="Lelwala R.V."/>
            <person name="Korhonen P.K."/>
            <person name="Young N.D."/>
            <person name="Scott J.B."/>
            <person name="Ades P.A."/>
            <person name="Gasser R.B."/>
            <person name="Taylor P.W.J."/>
        </authorList>
    </citation>
    <scope>NUCLEOTIDE SEQUENCE [LARGE SCALE GENOMIC DNA]</scope>
    <source>
        <strain evidence="2">BRIP57314</strain>
    </source>
</reference>
<evidence type="ECO:0000313" key="3">
    <source>
        <dbReference type="Proteomes" id="UP000310108"/>
    </source>
</evidence>
<dbReference type="EMBL" id="PJEX01000478">
    <property type="protein sequence ID" value="TKW49814.1"/>
    <property type="molecule type" value="Genomic_DNA"/>
</dbReference>
<feature type="region of interest" description="Disordered" evidence="1">
    <location>
        <begin position="58"/>
        <end position="90"/>
    </location>
</feature>
<name>A0A4U6X473_9PEZI</name>